<sequence>MICKKLIIKLISIVIFLYIFYFIYFNRIIIKERNRSIREKENEEISRINNYNRLNLEIKNITIDILIPFAENQVDKVLESIERWGHPNKLPCDNIYVQDYFRFSKSNLVFYQNFGINKNNENKILEKVKNQLWRKCFNKILFKYANNTIEEDKYPKGVSKMFYKYFKIVDKSTDYFFWFESDVNPIKKNWLIEIFRVVVTTLQARRNQPFYVMGSNHRIPGTRDDQRAFHSMHINGNAIYYSKEWYKNLLFKIENWDKGFGVFDLDIFYYLTESENWGEVAKILQEFIHYEIIQNLGHREYNAEEFSKENPRTYLVHS</sequence>
<organism evidence="2 3">
    <name type="scientific">Dictyostelium purpureum</name>
    <name type="common">Slime mold</name>
    <dbReference type="NCBI Taxonomy" id="5786"/>
    <lineage>
        <taxon>Eukaryota</taxon>
        <taxon>Amoebozoa</taxon>
        <taxon>Evosea</taxon>
        <taxon>Eumycetozoa</taxon>
        <taxon>Dictyostelia</taxon>
        <taxon>Dictyosteliales</taxon>
        <taxon>Dictyosteliaceae</taxon>
        <taxon>Dictyostelium</taxon>
    </lineage>
</organism>
<dbReference type="VEuPathDB" id="AmoebaDB:DICPUDRAFT_81009"/>
<dbReference type="OrthoDB" id="540503at2759"/>
<evidence type="ECO:0000313" key="2">
    <source>
        <dbReference type="EMBL" id="EGC33199.1"/>
    </source>
</evidence>
<dbReference type="KEGG" id="dpp:DICPUDRAFT_81009"/>
<keyword evidence="3" id="KW-1185">Reference proteome</keyword>
<dbReference type="GeneID" id="10504636"/>
<dbReference type="OMA" id="ESIERWG"/>
<protein>
    <submittedName>
        <fullName evidence="2">Uncharacterized protein</fullName>
    </submittedName>
</protein>
<gene>
    <name evidence="2" type="ORF">DICPUDRAFT_81009</name>
</gene>
<evidence type="ECO:0000313" key="3">
    <source>
        <dbReference type="Proteomes" id="UP000001064"/>
    </source>
</evidence>
<proteinExistence type="predicted"/>
<dbReference type="EMBL" id="GL871153">
    <property type="protein sequence ID" value="EGC33199.1"/>
    <property type="molecule type" value="Genomic_DNA"/>
</dbReference>
<keyword evidence="1" id="KW-1133">Transmembrane helix</keyword>
<dbReference type="Proteomes" id="UP000001064">
    <property type="component" value="Unassembled WGS sequence"/>
</dbReference>
<dbReference type="RefSeq" id="XP_003290281.1">
    <property type="nucleotide sequence ID" value="XM_003290233.1"/>
</dbReference>
<accession>F0ZS78</accession>
<dbReference type="InParanoid" id="F0ZS78"/>
<dbReference type="AlphaFoldDB" id="F0ZS78"/>
<keyword evidence="1" id="KW-0812">Transmembrane</keyword>
<evidence type="ECO:0000256" key="1">
    <source>
        <dbReference type="SAM" id="Phobius"/>
    </source>
</evidence>
<feature type="transmembrane region" description="Helical" evidence="1">
    <location>
        <begin position="6"/>
        <end position="25"/>
    </location>
</feature>
<keyword evidence="1" id="KW-0472">Membrane</keyword>
<reference evidence="3" key="1">
    <citation type="journal article" date="2011" name="Genome Biol.">
        <title>Comparative genomics of the social amoebae Dictyostelium discoideum and Dictyostelium purpureum.</title>
        <authorList>
            <consortium name="US DOE Joint Genome Institute (JGI-PGF)"/>
            <person name="Sucgang R."/>
            <person name="Kuo A."/>
            <person name="Tian X."/>
            <person name="Salerno W."/>
            <person name="Parikh A."/>
            <person name="Feasley C.L."/>
            <person name="Dalin E."/>
            <person name="Tu H."/>
            <person name="Huang E."/>
            <person name="Barry K."/>
            <person name="Lindquist E."/>
            <person name="Shapiro H."/>
            <person name="Bruce D."/>
            <person name="Schmutz J."/>
            <person name="Salamov A."/>
            <person name="Fey P."/>
            <person name="Gaudet P."/>
            <person name="Anjard C."/>
            <person name="Babu M.M."/>
            <person name="Basu S."/>
            <person name="Bushmanova Y."/>
            <person name="van der Wel H."/>
            <person name="Katoh-Kurasawa M."/>
            <person name="Dinh C."/>
            <person name="Coutinho P.M."/>
            <person name="Saito T."/>
            <person name="Elias M."/>
            <person name="Schaap P."/>
            <person name="Kay R.R."/>
            <person name="Henrissat B."/>
            <person name="Eichinger L."/>
            <person name="Rivero F."/>
            <person name="Putnam N.H."/>
            <person name="West C.M."/>
            <person name="Loomis W.F."/>
            <person name="Chisholm R.L."/>
            <person name="Shaulsky G."/>
            <person name="Strassmann J.E."/>
            <person name="Queller D.C."/>
            <person name="Kuspa A."/>
            <person name="Grigoriev I.V."/>
        </authorList>
    </citation>
    <scope>NUCLEOTIDE SEQUENCE [LARGE SCALE GENOMIC DNA]</scope>
    <source>
        <strain evidence="3">QSDP1</strain>
    </source>
</reference>
<name>F0ZS78_DICPU</name>